<gene>
    <name evidence="1" type="ORF">C1280_22965</name>
</gene>
<name>A0A2Z3H0M8_9BACT</name>
<dbReference type="InterPro" id="IPR022789">
    <property type="entry name" value="ParD"/>
</dbReference>
<dbReference type="Proteomes" id="UP000245802">
    <property type="component" value="Chromosome"/>
</dbReference>
<dbReference type="AlphaFoldDB" id="A0A2Z3H0M8"/>
<organism evidence="1 2">
    <name type="scientific">Gemmata obscuriglobus</name>
    <dbReference type="NCBI Taxonomy" id="114"/>
    <lineage>
        <taxon>Bacteria</taxon>
        <taxon>Pseudomonadati</taxon>
        <taxon>Planctomycetota</taxon>
        <taxon>Planctomycetia</taxon>
        <taxon>Gemmatales</taxon>
        <taxon>Gemmataceae</taxon>
        <taxon>Gemmata</taxon>
    </lineage>
</organism>
<protein>
    <submittedName>
        <fullName evidence="1">Type II toxin-antitoxin system ParD family antitoxin</fullName>
    </submittedName>
</protein>
<keyword evidence="2" id="KW-1185">Reference proteome</keyword>
<dbReference type="Gene3D" id="6.10.10.120">
    <property type="entry name" value="Antitoxin ParD1-like"/>
    <property type="match status" value="1"/>
</dbReference>
<evidence type="ECO:0000313" key="2">
    <source>
        <dbReference type="Proteomes" id="UP000245802"/>
    </source>
</evidence>
<dbReference type="InterPro" id="IPR038296">
    <property type="entry name" value="ParD_sf"/>
</dbReference>
<dbReference type="PANTHER" id="PTHR36582">
    <property type="entry name" value="ANTITOXIN PARD"/>
    <property type="match status" value="1"/>
</dbReference>
<evidence type="ECO:0000313" key="1">
    <source>
        <dbReference type="EMBL" id="AWM39573.1"/>
    </source>
</evidence>
<sequence>MAGTRFDQETAAGIIHGPKRRTAMTVTLTPELERIVNAQLATGQFATQEEVIAAGLRMLQRSEAGKEADLRALLDEADEDVVAGRVGPFDPVATAARVKAALAARAESRS</sequence>
<reference evidence="1 2" key="1">
    <citation type="submission" date="2018-01" db="EMBL/GenBank/DDBJ databases">
        <title>G. obscuriglobus.</title>
        <authorList>
            <person name="Franke J."/>
            <person name="Blomberg W."/>
            <person name="Selmecki A."/>
        </authorList>
    </citation>
    <scope>NUCLEOTIDE SEQUENCE [LARGE SCALE GENOMIC DNA]</scope>
    <source>
        <strain evidence="1 2">DSM 5831</strain>
    </source>
</reference>
<accession>A0A2Z3H0M8</accession>
<dbReference type="KEGG" id="gog:C1280_22965"/>
<dbReference type="PANTHER" id="PTHR36582:SF2">
    <property type="entry name" value="ANTITOXIN PARD"/>
    <property type="match status" value="1"/>
</dbReference>
<dbReference type="Pfam" id="PF03693">
    <property type="entry name" value="ParD_antitoxin"/>
    <property type="match status" value="1"/>
</dbReference>
<dbReference type="EMBL" id="CP025958">
    <property type="protein sequence ID" value="AWM39573.1"/>
    <property type="molecule type" value="Genomic_DNA"/>
</dbReference>
<proteinExistence type="predicted"/>